<evidence type="ECO:0000256" key="8">
    <source>
        <dbReference type="ARBA" id="ARBA00023136"/>
    </source>
</evidence>
<keyword evidence="8 9" id="KW-0472">Membrane</keyword>
<comment type="caution">
    <text evidence="10">The sequence shown here is derived from an EMBL/GenBank/DDBJ whole genome shotgun (WGS) entry which is preliminary data.</text>
</comment>
<evidence type="ECO:0000256" key="7">
    <source>
        <dbReference type="ARBA" id="ARBA00022989"/>
    </source>
</evidence>
<dbReference type="PANTHER" id="PTHR13121:SF0">
    <property type="entry name" value="PHOSPHATIDYLINOSITOL GLYCAN ANCHOR BIOSYNTHESIS CLASS U PROTEIN"/>
    <property type="match status" value="1"/>
</dbReference>
<keyword evidence="4" id="KW-0337">GPI-anchor biosynthesis</keyword>
<feature type="transmembrane region" description="Helical" evidence="9">
    <location>
        <begin position="171"/>
        <end position="189"/>
    </location>
</feature>
<comment type="pathway">
    <text evidence="2">Glycolipid biosynthesis; glycosylphosphatidylinositol-anchor biosynthesis.</text>
</comment>
<comment type="subcellular location">
    <subcellularLocation>
        <location evidence="1">Endoplasmic reticulum membrane</location>
        <topology evidence="1">Multi-pass membrane protein</topology>
    </subcellularLocation>
</comment>
<evidence type="ECO:0008006" key="12">
    <source>
        <dbReference type="Google" id="ProtNLM"/>
    </source>
</evidence>
<keyword evidence="6" id="KW-0256">Endoplasmic reticulum</keyword>
<evidence type="ECO:0000256" key="6">
    <source>
        <dbReference type="ARBA" id="ARBA00022824"/>
    </source>
</evidence>
<evidence type="ECO:0000256" key="2">
    <source>
        <dbReference type="ARBA" id="ARBA00004687"/>
    </source>
</evidence>
<sequence length="430" mass="48818">MALSSKTLDAAISTSPVWGVMAAWLATRVGLEWRLSSTWMDWIAHRPEFSTPVTDWKHLQEGIYLFQQGLDPYDTGIFHQSPLLLHAFSLVTSPFVVALIFGVAECYSASILLRLFRLKWPKGGPVQSIKLQQDRWMLSPTYQMEDWHFIACALFSPFNILLSLSKSTLIFNNLAVLLALHGALCNQAALSMFSLSIGTHLTVYPLLLVPSCIGILHEQRTSVPIFSTIVQSFALYLGHFFSLGLFTPISVFFAQLDVNKYLRPNLGLHWYFSIEMFDHFRLFFNLVLQIHLVIYVLPFLIKFKKEKVFGFIAMSGIIATFKSYPSIGDTTFANVLLLVNYPELISHLRHPLLTISLYFYALCLLPAFHHLWMNLGSGNANFYYASSLVWAVANGLVFIDAISSLLRREFQIVELKGREIDESCEAILQQ</sequence>
<evidence type="ECO:0000256" key="9">
    <source>
        <dbReference type="SAM" id="Phobius"/>
    </source>
</evidence>
<proteinExistence type="inferred from homology"/>
<dbReference type="EMBL" id="AVOT02004906">
    <property type="protein sequence ID" value="MBW0477735.1"/>
    <property type="molecule type" value="Genomic_DNA"/>
</dbReference>
<keyword evidence="5 9" id="KW-0812">Transmembrane</keyword>
<organism evidence="10 11">
    <name type="scientific">Austropuccinia psidii MF-1</name>
    <dbReference type="NCBI Taxonomy" id="1389203"/>
    <lineage>
        <taxon>Eukaryota</taxon>
        <taxon>Fungi</taxon>
        <taxon>Dikarya</taxon>
        <taxon>Basidiomycota</taxon>
        <taxon>Pucciniomycotina</taxon>
        <taxon>Pucciniomycetes</taxon>
        <taxon>Pucciniales</taxon>
        <taxon>Sphaerophragmiaceae</taxon>
        <taxon>Austropuccinia</taxon>
    </lineage>
</organism>
<evidence type="ECO:0000256" key="3">
    <source>
        <dbReference type="ARBA" id="ARBA00010026"/>
    </source>
</evidence>
<comment type="similarity">
    <text evidence="3">Belongs to the PIGU family.</text>
</comment>
<feature type="transmembrane region" description="Helical" evidence="9">
    <location>
        <begin position="83"/>
        <end position="104"/>
    </location>
</feature>
<evidence type="ECO:0000256" key="5">
    <source>
        <dbReference type="ARBA" id="ARBA00022692"/>
    </source>
</evidence>
<evidence type="ECO:0000256" key="4">
    <source>
        <dbReference type="ARBA" id="ARBA00022502"/>
    </source>
</evidence>
<protein>
    <recommendedName>
        <fullName evidence="12">GPI transamidase component PIG-U</fullName>
    </recommendedName>
</protein>
<feature type="transmembrane region" description="Helical" evidence="9">
    <location>
        <begin position="352"/>
        <end position="372"/>
    </location>
</feature>
<name>A0A9Q3C7T7_9BASI</name>
<feature type="transmembrane region" description="Helical" evidence="9">
    <location>
        <begin position="228"/>
        <end position="254"/>
    </location>
</feature>
<dbReference type="GO" id="GO:0016255">
    <property type="term" value="P:attachment of GPI anchor to protein"/>
    <property type="evidence" value="ECO:0007669"/>
    <property type="project" value="InterPro"/>
</dbReference>
<dbReference type="Pfam" id="PF06728">
    <property type="entry name" value="PIG-U"/>
    <property type="match status" value="1"/>
</dbReference>
<dbReference type="AlphaFoldDB" id="A0A9Q3C7T7"/>
<feature type="transmembrane region" description="Helical" evidence="9">
    <location>
        <begin position="282"/>
        <end position="301"/>
    </location>
</feature>
<dbReference type="OrthoDB" id="549017at2759"/>
<keyword evidence="11" id="KW-1185">Reference proteome</keyword>
<feature type="transmembrane region" description="Helical" evidence="9">
    <location>
        <begin position="195"/>
        <end position="216"/>
    </location>
</feature>
<reference evidence="10" key="1">
    <citation type="submission" date="2021-03" db="EMBL/GenBank/DDBJ databases">
        <title>Draft genome sequence of rust myrtle Austropuccinia psidii MF-1, a brazilian biotype.</title>
        <authorList>
            <person name="Quecine M.C."/>
            <person name="Pachon D.M.R."/>
            <person name="Bonatelli M.L."/>
            <person name="Correr F.H."/>
            <person name="Franceschini L.M."/>
            <person name="Leite T.F."/>
            <person name="Margarido G.R.A."/>
            <person name="Almeida C.A."/>
            <person name="Ferrarezi J.A."/>
            <person name="Labate C.A."/>
        </authorList>
    </citation>
    <scope>NUCLEOTIDE SEQUENCE</scope>
    <source>
        <strain evidence="10">MF-1</strain>
    </source>
</reference>
<dbReference type="Proteomes" id="UP000765509">
    <property type="component" value="Unassembled WGS sequence"/>
</dbReference>
<keyword evidence="7 9" id="KW-1133">Transmembrane helix</keyword>
<dbReference type="GO" id="GO:0042765">
    <property type="term" value="C:GPI-anchor transamidase complex"/>
    <property type="evidence" value="ECO:0007669"/>
    <property type="project" value="InterPro"/>
</dbReference>
<dbReference type="GO" id="GO:0006506">
    <property type="term" value="P:GPI anchor biosynthetic process"/>
    <property type="evidence" value="ECO:0007669"/>
    <property type="project" value="UniProtKB-KW"/>
</dbReference>
<feature type="transmembrane region" description="Helical" evidence="9">
    <location>
        <begin position="384"/>
        <end position="406"/>
    </location>
</feature>
<evidence type="ECO:0000313" key="11">
    <source>
        <dbReference type="Proteomes" id="UP000765509"/>
    </source>
</evidence>
<feature type="transmembrane region" description="Helical" evidence="9">
    <location>
        <begin position="147"/>
        <end position="164"/>
    </location>
</feature>
<evidence type="ECO:0000313" key="10">
    <source>
        <dbReference type="EMBL" id="MBW0477735.1"/>
    </source>
</evidence>
<gene>
    <name evidence="10" type="ORF">O181_017450</name>
</gene>
<dbReference type="InterPro" id="IPR009600">
    <property type="entry name" value="PIG-U"/>
</dbReference>
<accession>A0A9Q3C7T7</accession>
<dbReference type="PANTHER" id="PTHR13121">
    <property type="entry name" value="GPI TRANSAMIDASE COMPONENT PIG-U"/>
    <property type="match status" value="1"/>
</dbReference>
<evidence type="ECO:0000256" key="1">
    <source>
        <dbReference type="ARBA" id="ARBA00004477"/>
    </source>
</evidence>